<dbReference type="GO" id="GO:0016887">
    <property type="term" value="F:ATP hydrolysis activity"/>
    <property type="evidence" value="ECO:0007669"/>
    <property type="project" value="TreeGrafter"/>
</dbReference>
<dbReference type="OrthoDB" id="2187at2759"/>
<evidence type="ECO:0000256" key="5">
    <source>
        <dbReference type="ARBA" id="ARBA00034532"/>
    </source>
</evidence>
<reference evidence="7" key="1">
    <citation type="submission" date="2020-07" db="EMBL/GenBank/DDBJ databases">
        <authorList>
            <person name="Nieuwenhuis M."/>
            <person name="Van De Peppel L.J.J."/>
        </authorList>
    </citation>
    <scope>NUCLEOTIDE SEQUENCE</scope>
    <source>
        <strain evidence="7">AP01</strain>
        <tissue evidence="7">Mycelium</tissue>
    </source>
</reference>
<proteinExistence type="predicted"/>
<dbReference type="Proteomes" id="UP000775547">
    <property type="component" value="Unassembled WGS sequence"/>
</dbReference>
<sequence length="127" mass="13466">MPDLEERKDILRAVGQRVSLSPSVDLSDIAAATDGFSGADLQALVYNAHLETIHASIASASNETRTIGTLSEEEPIEFIAVGGSSTAKVSSKAERSALEKRLRQIKQVSKTQVGSVKAEAATTKKKV</sequence>
<evidence type="ECO:0000256" key="2">
    <source>
        <dbReference type="ARBA" id="ARBA00022741"/>
    </source>
</evidence>
<organism evidence="7 8">
    <name type="scientific">Asterophora parasitica</name>
    <dbReference type="NCBI Taxonomy" id="117018"/>
    <lineage>
        <taxon>Eukaryota</taxon>
        <taxon>Fungi</taxon>
        <taxon>Dikarya</taxon>
        <taxon>Basidiomycota</taxon>
        <taxon>Agaricomycotina</taxon>
        <taxon>Agaricomycetes</taxon>
        <taxon>Agaricomycetidae</taxon>
        <taxon>Agaricales</taxon>
        <taxon>Tricholomatineae</taxon>
        <taxon>Lyophyllaceae</taxon>
        <taxon>Asterophora</taxon>
    </lineage>
</organism>
<reference evidence="7" key="2">
    <citation type="submission" date="2021-10" db="EMBL/GenBank/DDBJ databases">
        <title>Phylogenomics reveals ancestral predisposition of the termite-cultivated fungus Termitomyces towards a domesticated lifestyle.</title>
        <authorList>
            <person name="Auxier B."/>
            <person name="Grum-Grzhimaylo A."/>
            <person name="Cardenas M.E."/>
            <person name="Lodge J.D."/>
            <person name="Laessoe T."/>
            <person name="Pedersen O."/>
            <person name="Smith M.E."/>
            <person name="Kuyper T.W."/>
            <person name="Franco-Molano E.A."/>
            <person name="Baroni T.J."/>
            <person name="Aanen D.K."/>
        </authorList>
    </citation>
    <scope>NUCLEOTIDE SEQUENCE</scope>
    <source>
        <strain evidence="7">AP01</strain>
        <tissue evidence="7">Mycelium</tissue>
    </source>
</reference>
<dbReference type="Pfam" id="PF17862">
    <property type="entry name" value="AAA_lid_3"/>
    <property type="match status" value="1"/>
</dbReference>
<accession>A0A9P7GDN4</accession>
<dbReference type="FunFam" id="1.10.8.60:FF:000105">
    <property type="entry name" value="PeRoXisome assembly factor"/>
    <property type="match status" value="1"/>
</dbReference>
<gene>
    <name evidence="7" type="ORF">DXG03_006239</name>
</gene>
<dbReference type="GO" id="GO:0005778">
    <property type="term" value="C:peroxisomal membrane"/>
    <property type="evidence" value="ECO:0007669"/>
    <property type="project" value="TreeGrafter"/>
</dbReference>
<dbReference type="InterPro" id="IPR050168">
    <property type="entry name" value="AAA_ATPase_domain"/>
</dbReference>
<evidence type="ECO:0000259" key="6">
    <source>
        <dbReference type="Pfam" id="PF17862"/>
    </source>
</evidence>
<keyword evidence="8" id="KW-1185">Reference proteome</keyword>
<evidence type="ECO:0000313" key="7">
    <source>
        <dbReference type="EMBL" id="KAG5645415.1"/>
    </source>
</evidence>
<dbReference type="GO" id="GO:0005829">
    <property type="term" value="C:cytosol"/>
    <property type="evidence" value="ECO:0007669"/>
    <property type="project" value="TreeGrafter"/>
</dbReference>
<dbReference type="AlphaFoldDB" id="A0A9P7GDN4"/>
<dbReference type="EMBL" id="JABCKV010000040">
    <property type="protein sequence ID" value="KAG5645415.1"/>
    <property type="molecule type" value="Genomic_DNA"/>
</dbReference>
<keyword evidence="3" id="KW-0067">ATP-binding</keyword>
<evidence type="ECO:0000313" key="8">
    <source>
        <dbReference type="Proteomes" id="UP000775547"/>
    </source>
</evidence>
<dbReference type="PANTHER" id="PTHR23077">
    <property type="entry name" value="AAA-FAMILY ATPASE"/>
    <property type="match status" value="1"/>
</dbReference>
<dbReference type="InterPro" id="IPR041569">
    <property type="entry name" value="AAA_lid_3"/>
</dbReference>
<comment type="caution">
    <text evidence="7">The sequence shown here is derived from an EMBL/GenBank/DDBJ whole genome shotgun (WGS) entry which is preliminary data.</text>
</comment>
<evidence type="ECO:0000256" key="3">
    <source>
        <dbReference type="ARBA" id="ARBA00022840"/>
    </source>
</evidence>
<name>A0A9P7GDN4_9AGAR</name>
<protein>
    <recommendedName>
        <fullName evidence="5">Peroxisomal ATPase PEX1</fullName>
    </recommendedName>
    <alternativeName>
        <fullName evidence="4">Peroxin-1</fullName>
    </alternativeName>
</protein>
<dbReference type="PANTHER" id="PTHR23077:SF12">
    <property type="entry name" value="PEROXISOMAL ATPASE PEX1"/>
    <property type="match status" value="1"/>
</dbReference>
<dbReference type="GO" id="GO:0016558">
    <property type="term" value="P:protein import into peroxisome matrix"/>
    <property type="evidence" value="ECO:0007669"/>
    <property type="project" value="TreeGrafter"/>
</dbReference>
<dbReference type="GO" id="GO:0005524">
    <property type="term" value="F:ATP binding"/>
    <property type="evidence" value="ECO:0007669"/>
    <property type="project" value="UniProtKB-KW"/>
</dbReference>
<keyword evidence="1" id="KW-0677">Repeat</keyword>
<evidence type="ECO:0000256" key="1">
    <source>
        <dbReference type="ARBA" id="ARBA00022737"/>
    </source>
</evidence>
<feature type="domain" description="AAA ATPase AAA+ lid" evidence="6">
    <location>
        <begin position="23"/>
        <end position="59"/>
    </location>
</feature>
<evidence type="ECO:0000256" key="4">
    <source>
        <dbReference type="ARBA" id="ARBA00032509"/>
    </source>
</evidence>
<keyword evidence="2" id="KW-0547">Nucleotide-binding</keyword>
<dbReference type="Gene3D" id="1.10.8.60">
    <property type="match status" value="1"/>
</dbReference>